<feature type="region of interest" description="Disordered" evidence="1">
    <location>
        <begin position="126"/>
        <end position="171"/>
    </location>
</feature>
<feature type="compositionally biased region" description="Low complexity" evidence="1">
    <location>
        <begin position="323"/>
        <end position="343"/>
    </location>
</feature>
<feature type="region of interest" description="Disordered" evidence="1">
    <location>
        <begin position="431"/>
        <end position="461"/>
    </location>
</feature>
<evidence type="ECO:0000256" key="1">
    <source>
        <dbReference type="SAM" id="MobiDB-lite"/>
    </source>
</evidence>
<feature type="compositionally biased region" description="Basic and acidic residues" evidence="1">
    <location>
        <begin position="431"/>
        <end position="443"/>
    </location>
</feature>
<feature type="compositionally biased region" description="Basic residues" evidence="1">
    <location>
        <begin position="617"/>
        <end position="626"/>
    </location>
</feature>
<feature type="region of interest" description="Disordered" evidence="1">
    <location>
        <begin position="265"/>
        <end position="343"/>
    </location>
</feature>
<reference evidence="2" key="1">
    <citation type="submission" date="2016-10" db="EMBL/GenBank/DDBJ databases">
        <title>Sequence of Gallionella enrichment culture.</title>
        <authorList>
            <person name="Poehlein A."/>
            <person name="Muehling M."/>
            <person name="Daniel R."/>
        </authorList>
    </citation>
    <scope>NUCLEOTIDE SEQUENCE</scope>
</reference>
<protein>
    <submittedName>
        <fullName evidence="2">Uncharacterized protein</fullName>
    </submittedName>
</protein>
<gene>
    <name evidence="2" type="ORF">GALL_142090</name>
</gene>
<feature type="compositionally biased region" description="Basic and acidic residues" evidence="1">
    <location>
        <begin position="135"/>
        <end position="149"/>
    </location>
</feature>
<feature type="compositionally biased region" description="Low complexity" evidence="1">
    <location>
        <begin position="444"/>
        <end position="461"/>
    </location>
</feature>
<proteinExistence type="predicted"/>
<accession>A0A1J5S6N3</accession>
<feature type="region of interest" description="Disordered" evidence="1">
    <location>
        <begin position="474"/>
        <end position="511"/>
    </location>
</feature>
<name>A0A1J5S6N3_9ZZZZ</name>
<evidence type="ECO:0000313" key="2">
    <source>
        <dbReference type="EMBL" id="OIR03587.1"/>
    </source>
</evidence>
<organism evidence="2">
    <name type="scientific">mine drainage metagenome</name>
    <dbReference type="NCBI Taxonomy" id="410659"/>
    <lineage>
        <taxon>unclassified sequences</taxon>
        <taxon>metagenomes</taxon>
        <taxon>ecological metagenomes</taxon>
    </lineage>
</organism>
<dbReference type="AlphaFoldDB" id="A0A1J5S6N3"/>
<feature type="compositionally biased region" description="Acidic residues" evidence="1">
    <location>
        <begin position="150"/>
        <end position="171"/>
    </location>
</feature>
<dbReference type="EMBL" id="MLJW01000064">
    <property type="protein sequence ID" value="OIR03587.1"/>
    <property type="molecule type" value="Genomic_DNA"/>
</dbReference>
<feature type="region of interest" description="Disordered" evidence="1">
    <location>
        <begin position="593"/>
        <end position="633"/>
    </location>
</feature>
<feature type="compositionally biased region" description="Acidic residues" evidence="1">
    <location>
        <begin position="597"/>
        <end position="611"/>
    </location>
</feature>
<comment type="caution">
    <text evidence="2">The sequence shown here is derived from an EMBL/GenBank/DDBJ whole genome shotgun (WGS) entry which is preliminary data.</text>
</comment>
<feature type="compositionally biased region" description="Basic and acidic residues" evidence="1">
    <location>
        <begin position="282"/>
        <end position="306"/>
    </location>
</feature>
<sequence>MSVWINGTVIVQDLSRQGPADLECLHPLFMALWEYKVITSGKGGFATPALLETYLNQLGTDEWEIIEFRTQPDNPLAFSGLARRTTQRDWTLEAAAAAAARAEADKLRAEFAAKFQAATTGAAADAVAAASESGTPDRDDTFRRPRDTEHDDDPYALDDSSSDDGSDEWPEEDQLPTFFEAIRPHMRRNQKGPGYSVGVDYLVKKFDVLEEDLMTALKECGFEIPEDEDDKPVYVEYDGDLYWVNTNRRGELWINTREKPRPAFKVVKGTRLEGAEVPEPQGGRRQDHERSRKSEGEHRKQAHEVQPDAPKQSEGPQEGQRVEAQAQPAKATAPAEAGPAEPLPEGTALLEKLRPLMRRSRGGWSGTIGYLSRALRHTDAELLQALAGLGLAPGSGSEKAPVVEVESFAYWLNRDGRGGVWINVRDAKRMRAQDRPEGDKAPEGEASAAPTPEAPAEAAPSAELPAAIPAAVEVPSTPAEARPEATVSTPVGEPSTESVAVSAPSDAGSASPLAGARLLLKPTRTGAFAGELCSLASKIGKSAEEFLAVLVESGLRVPEKPREKPVFVEYASEIFWLNRNSKGELWLNAKASKFTSDSDDASETGEAPSDDSSEKKPRGRGPRTRRRASDTAE</sequence>